<dbReference type="InterPro" id="IPR003598">
    <property type="entry name" value="Ig_sub2"/>
</dbReference>
<evidence type="ECO:0000256" key="2">
    <source>
        <dbReference type="ARBA" id="ARBA00023157"/>
    </source>
</evidence>
<keyword evidence="2" id="KW-1015">Disulfide bond</keyword>
<reference evidence="7" key="1">
    <citation type="submission" date="2022-11" db="UniProtKB">
        <authorList>
            <consortium name="WormBaseParasite"/>
        </authorList>
    </citation>
    <scope>IDENTIFICATION</scope>
</reference>
<keyword evidence="4" id="KW-0393">Immunoglobulin domain</keyword>
<keyword evidence="3" id="KW-0325">Glycoprotein</keyword>
<dbReference type="CDD" id="cd00096">
    <property type="entry name" value="Ig"/>
    <property type="match status" value="1"/>
</dbReference>
<name>A0A914RQN1_PAREQ</name>
<evidence type="ECO:0000256" key="1">
    <source>
        <dbReference type="ARBA" id="ARBA00022729"/>
    </source>
</evidence>
<keyword evidence="1" id="KW-0732">Signal</keyword>
<protein>
    <submittedName>
        <fullName evidence="7">Ig-like domain-containing protein</fullName>
    </submittedName>
</protein>
<dbReference type="PANTHER" id="PTHR44337:SF20">
    <property type="entry name" value="CARCINOEMBRYONIC ANTIGEN-RELATED CELL ADHESION MOLECULE 5-RELATED"/>
    <property type="match status" value="1"/>
</dbReference>
<dbReference type="Gene3D" id="2.60.40.10">
    <property type="entry name" value="Immunoglobulins"/>
    <property type="match status" value="2"/>
</dbReference>
<dbReference type="InterPro" id="IPR003599">
    <property type="entry name" value="Ig_sub"/>
</dbReference>
<evidence type="ECO:0000313" key="7">
    <source>
        <dbReference type="WBParaSite" id="PEQ_0000713301-mRNA-1"/>
    </source>
</evidence>
<evidence type="ECO:0000256" key="4">
    <source>
        <dbReference type="ARBA" id="ARBA00023319"/>
    </source>
</evidence>
<dbReference type="Proteomes" id="UP000887564">
    <property type="component" value="Unplaced"/>
</dbReference>
<dbReference type="InterPro" id="IPR052598">
    <property type="entry name" value="IgSF_CEA-related"/>
</dbReference>
<sequence>TSVWTLSEVTPQDRGEYRCVVVSENGNHTASTFLETREPAPEITSIRNESVAVGMSAFLHCRTQSQHPTIQWTRGGNVIGNSDRTRLYPNGTLMIISTSRQDAGGYRCRVQTGGGTAEATIFLKILEMPKASIYPTSLFFVRGQSFNFSCYATGGHLLDSFIQPNMKAVRSYA</sequence>
<accession>A0A914RQN1</accession>
<feature type="domain" description="Ig-like" evidence="5">
    <location>
        <begin position="41"/>
        <end position="122"/>
    </location>
</feature>
<dbReference type="AlphaFoldDB" id="A0A914RQN1"/>
<dbReference type="SMART" id="SM00409">
    <property type="entry name" value="IG"/>
    <property type="match status" value="1"/>
</dbReference>
<evidence type="ECO:0000313" key="6">
    <source>
        <dbReference type="Proteomes" id="UP000887564"/>
    </source>
</evidence>
<dbReference type="Pfam" id="PF13927">
    <property type="entry name" value="Ig_3"/>
    <property type="match status" value="1"/>
</dbReference>
<dbReference type="SUPFAM" id="SSF48726">
    <property type="entry name" value="Immunoglobulin"/>
    <property type="match status" value="2"/>
</dbReference>
<dbReference type="InterPro" id="IPR013783">
    <property type="entry name" value="Ig-like_fold"/>
</dbReference>
<dbReference type="PANTHER" id="PTHR44337">
    <property type="entry name" value="CARCINOEMBRYONIC ANTIGEN-RELATED CELL ADHESION MOLECULE 8"/>
    <property type="match status" value="1"/>
</dbReference>
<dbReference type="PROSITE" id="PS50835">
    <property type="entry name" value="IG_LIKE"/>
    <property type="match status" value="1"/>
</dbReference>
<evidence type="ECO:0000259" key="5">
    <source>
        <dbReference type="PROSITE" id="PS50835"/>
    </source>
</evidence>
<keyword evidence="6" id="KW-1185">Reference proteome</keyword>
<dbReference type="InterPro" id="IPR007110">
    <property type="entry name" value="Ig-like_dom"/>
</dbReference>
<proteinExistence type="predicted"/>
<dbReference type="SMART" id="SM00408">
    <property type="entry name" value="IGc2"/>
    <property type="match status" value="1"/>
</dbReference>
<organism evidence="6 7">
    <name type="scientific">Parascaris equorum</name>
    <name type="common">Equine roundworm</name>
    <dbReference type="NCBI Taxonomy" id="6256"/>
    <lineage>
        <taxon>Eukaryota</taxon>
        <taxon>Metazoa</taxon>
        <taxon>Ecdysozoa</taxon>
        <taxon>Nematoda</taxon>
        <taxon>Chromadorea</taxon>
        <taxon>Rhabditida</taxon>
        <taxon>Spirurina</taxon>
        <taxon>Ascaridomorpha</taxon>
        <taxon>Ascaridoidea</taxon>
        <taxon>Ascarididae</taxon>
        <taxon>Parascaris</taxon>
    </lineage>
</organism>
<evidence type="ECO:0000256" key="3">
    <source>
        <dbReference type="ARBA" id="ARBA00023180"/>
    </source>
</evidence>
<dbReference type="WBParaSite" id="PEQ_0000713301-mRNA-1">
    <property type="protein sequence ID" value="PEQ_0000713301-mRNA-1"/>
    <property type="gene ID" value="PEQ_0000713301"/>
</dbReference>
<dbReference type="InterPro" id="IPR036179">
    <property type="entry name" value="Ig-like_dom_sf"/>
</dbReference>